<protein>
    <recommendedName>
        <fullName evidence="4">Lipoprotein</fullName>
    </recommendedName>
</protein>
<comment type="caution">
    <text evidence="2">The sequence shown here is derived from an EMBL/GenBank/DDBJ whole genome shotgun (WGS) entry which is preliminary data.</text>
</comment>
<evidence type="ECO:0000313" key="3">
    <source>
        <dbReference type="Proteomes" id="UP001495147"/>
    </source>
</evidence>
<gene>
    <name evidence="2" type="ORF">ABDJ85_13890</name>
</gene>
<reference evidence="2 3" key="1">
    <citation type="submission" date="2024-05" db="EMBL/GenBank/DDBJ databases">
        <title>Roseateles sp. DJS-2-20 16S ribosomal RNA gene Genome sequencing and assembly.</title>
        <authorList>
            <person name="Woo H."/>
        </authorList>
    </citation>
    <scope>NUCLEOTIDE SEQUENCE [LARGE SCALE GENOMIC DNA]</scope>
    <source>
        <strain evidence="2 3">DJS-2-20</strain>
    </source>
</reference>
<evidence type="ECO:0008006" key="4">
    <source>
        <dbReference type="Google" id="ProtNLM"/>
    </source>
</evidence>
<keyword evidence="1" id="KW-0732">Signal</keyword>
<dbReference type="PROSITE" id="PS51257">
    <property type="entry name" value="PROKAR_LIPOPROTEIN"/>
    <property type="match status" value="1"/>
</dbReference>
<sequence length="170" mass="17988">MRRLATLLIALALSAWLSACSPALDWREMSPSGSGLVLRIPCKPAQQVRPASATGPAMGMAVCEAAGYRFSVAWADMDGPERLSPALTEMPRTLAAKLGQALAPLEPLAVPGATPMPQSGVYRFAPGPSGGATRLAVFAKGLRVYQLILQGVQDDTEVWRTFVEGLRVTP</sequence>
<evidence type="ECO:0000313" key="2">
    <source>
        <dbReference type="EMBL" id="MEO3692564.1"/>
    </source>
</evidence>
<feature type="chain" id="PRO_5046199183" description="Lipoprotein" evidence="1">
    <location>
        <begin position="20"/>
        <end position="170"/>
    </location>
</feature>
<dbReference type="EMBL" id="JBDPZD010000004">
    <property type="protein sequence ID" value="MEO3692564.1"/>
    <property type="molecule type" value="Genomic_DNA"/>
</dbReference>
<feature type="signal peptide" evidence="1">
    <location>
        <begin position="1"/>
        <end position="19"/>
    </location>
</feature>
<proteinExistence type="predicted"/>
<dbReference type="RefSeq" id="WP_347705389.1">
    <property type="nucleotide sequence ID" value="NZ_JBDPZD010000004.1"/>
</dbReference>
<accession>A0ABV0G498</accession>
<name>A0ABV0G498_9BURK</name>
<dbReference type="Proteomes" id="UP001495147">
    <property type="component" value="Unassembled WGS sequence"/>
</dbReference>
<evidence type="ECO:0000256" key="1">
    <source>
        <dbReference type="SAM" id="SignalP"/>
    </source>
</evidence>
<keyword evidence="3" id="KW-1185">Reference proteome</keyword>
<organism evidence="2 3">
    <name type="scientific">Roseateles paludis</name>
    <dbReference type="NCBI Taxonomy" id="3145238"/>
    <lineage>
        <taxon>Bacteria</taxon>
        <taxon>Pseudomonadati</taxon>
        <taxon>Pseudomonadota</taxon>
        <taxon>Betaproteobacteria</taxon>
        <taxon>Burkholderiales</taxon>
        <taxon>Sphaerotilaceae</taxon>
        <taxon>Roseateles</taxon>
    </lineage>
</organism>